<name>A0AAW8B4G7_9GAMM</name>
<keyword evidence="1" id="KW-1133">Transmembrane helix</keyword>
<feature type="transmembrane region" description="Helical" evidence="1">
    <location>
        <begin position="20"/>
        <end position="50"/>
    </location>
</feature>
<evidence type="ECO:0000313" key="2">
    <source>
        <dbReference type="EMBL" id="MDP1521297.1"/>
    </source>
</evidence>
<proteinExistence type="predicted"/>
<evidence type="ECO:0000256" key="1">
    <source>
        <dbReference type="SAM" id="Phobius"/>
    </source>
</evidence>
<dbReference type="Proteomes" id="UP001178354">
    <property type="component" value="Unassembled WGS sequence"/>
</dbReference>
<evidence type="ECO:0000313" key="3">
    <source>
        <dbReference type="Proteomes" id="UP001178354"/>
    </source>
</evidence>
<organism evidence="2 3">
    <name type="scientific">Porticoccus litoralis</name>
    <dbReference type="NCBI Taxonomy" id="434086"/>
    <lineage>
        <taxon>Bacteria</taxon>
        <taxon>Pseudomonadati</taxon>
        <taxon>Pseudomonadota</taxon>
        <taxon>Gammaproteobacteria</taxon>
        <taxon>Cellvibrionales</taxon>
        <taxon>Porticoccaceae</taxon>
        <taxon>Porticoccus</taxon>
    </lineage>
</organism>
<dbReference type="EMBL" id="JAUUUU010000006">
    <property type="protein sequence ID" value="MDP1521297.1"/>
    <property type="molecule type" value="Genomic_DNA"/>
</dbReference>
<sequence>MKRKKEQSIWIRLLRTISSLALIGATTYVIVAGFNLIAAVVLISSFGGIAGPAVMAADSALECVTGFFELLLDGILSIFEIIGDIFSSIFG</sequence>
<reference evidence="2" key="1">
    <citation type="journal article" date="2010" name="Int. J. Syst. Evol. Microbiol.">
        <title>Porticoccus litoralis gen. nov., sp. nov., a gammaproteobacterium isolated from the Yellow Sea.</title>
        <authorList>
            <person name="Oh H.M."/>
            <person name="Kim H."/>
            <person name="Kim K.M."/>
            <person name="Min G.S."/>
            <person name="Cho J.C."/>
        </authorList>
    </citation>
    <scope>NUCLEOTIDE SEQUENCE</scope>
    <source>
        <strain evidence="2">DSM 25064</strain>
    </source>
</reference>
<keyword evidence="1" id="KW-0812">Transmembrane</keyword>
<gene>
    <name evidence="2" type="ORF">Q8A57_09975</name>
</gene>
<reference evidence="2" key="2">
    <citation type="submission" date="2023-08" db="EMBL/GenBank/DDBJ databases">
        <authorList>
            <person name="Luo J."/>
        </authorList>
    </citation>
    <scope>NUCLEOTIDE SEQUENCE</scope>
    <source>
        <strain evidence="2">DSM 25064</strain>
    </source>
</reference>
<protein>
    <submittedName>
        <fullName evidence="2">Uncharacterized protein</fullName>
    </submittedName>
</protein>
<dbReference type="RefSeq" id="WP_305170961.1">
    <property type="nucleotide sequence ID" value="NZ_JAUUUU010000006.1"/>
</dbReference>
<accession>A0AAW8B4G7</accession>
<comment type="caution">
    <text evidence="2">The sequence shown here is derived from an EMBL/GenBank/DDBJ whole genome shotgun (WGS) entry which is preliminary data.</text>
</comment>
<dbReference type="AlphaFoldDB" id="A0AAW8B4G7"/>
<keyword evidence="1" id="KW-0472">Membrane</keyword>
<keyword evidence="3" id="KW-1185">Reference proteome</keyword>